<sequence length="65" mass="7442">MISPRQLNHFILAYSGSGLRRAGHVPVYWPILVAYFFVLFLLIMHNQIQCLLLPRDSPQGCSRSV</sequence>
<keyword evidence="5" id="KW-0472">Membrane</keyword>
<dbReference type="Proteomes" id="UP000292082">
    <property type="component" value="Unassembled WGS sequence"/>
</dbReference>
<evidence type="ECO:0000256" key="2">
    <source>
        <dbReference type="ARBA" id="ARBA00006070"/>
    </source>
</evidence>
<name>A0A4Q9PLV0_9APHY</name>
<dbReference type="Pfam" id="PF03248">
    <property type="entry name" value="Rer1"/>
    <property type="match status" value="1"/>
</dbReference>
<evidence type="ECO:0000256" key="1">
    <source>
        <dbReference type="ARBA" id="ARBA00004141"/>
    </source>
</evidence>
<keyword evidence="3" id="KW-0812">Transmembrane</keyword>
<evidence type="ECO:0000256" key="4">
    <source>
        <dbReference type="ARBA" id="ARBA00022989"/>
    </source>
</evidence>
<keyword evidence="7" id="KW-1185">Reference proteome</keyword>
<evidence type="ECO:0000313" key="7">
    <source>
        <dbReference type="Proteomes" id="UP000292082"/>
    </source>
</evidence>
<keyword evidence="4" id="KW-1133">Transmembrane helix</keyword>
<dbReference type="AlphaFoldDB" id="A0A4Q9PLV0"/>
<dbReference type="InterPro" id="IPR004932">
    <property type="entry name" value="Rer1"/>
</dbReference>
<evidence type="ECO:0000313" key="6">
    <source>
        <dbReference type="EMBL" id="TBU55187.1"/>
    </source>
</evidence>
<dbReference type="GO" id="GO:0005737">
    <property type="term" value="C:cytoplasm"/>
    <property type="evidence" value="ECO:0007669"/>
    <property type="project" value="UniProtKB-ARBA"/>
</dbReference>
<accession>A0A4Q9PLV0</accession>
<gene>
    <name evidence="6" type="ORF">BD310DRAFT_934193</name>
</gene>
<dbReference type="GO" id="GO:0016020">
    <property type="term" value="C:membrane"/>
    <property type="evidence" value="ECO:0007669"/>
    <property type="project" value="UniProtKB-SubCell"/>
</dbReference>
<comment type="similarity">
    <text evidence="2">Belongs to the RER1 family.</text>
</comment>
<organism evidence="6 7">
    <name type="scientific">Dichomitus squalens</name>
    <dbReference type="NCBI Taxonomy" id="114155"/>
    <lineage>
        <taxon>Eukaryota</taxon>
        <taxon>Fungi</taxon>
        <taxon>Dikarya</taxon>
        <taxon>Basidiomycota</taxon>
        <taxon>Agaricomycotina</taxon>
        <taxon>Agaricomycetes</taxon>
        <taxon>Polyporales</taxon>
        <taxon>Polyporaceae</taxon>
        <taxon>Dichomitus</taxon>
    </lineage>
</organism>
<comment type="subcellular location">
    <subcellularLocation>
        <location evidence="1">Membrane</location>
        <topology evidence="1">Multi-pass membrane protein</topology>
    </subcellularLocation>
</comment>
<protein>
    <submittedName>
        <fullName evidence="6">Uncharacterized protein</fullName>
    </submittedName>
</protein>
<reference evidence="6 7" key="1">
    <citation type="submission" date="2019-01" db="EMBL/GenBank/DDBJ databases">
        <title>Draft genome sequences of three monokaryotic isolates of the white-rot basidiomycete fungus Dichomitus squalens.</title>
        <authorList>
            <consortium name="DOE Joint Genome Institute"/>
            <person name="Lopez S.C."/>
            <person name="Andreopoulos B."/>
            <person name="Pangilinan J."/>
            <person name="Lipzen A."/>
            <person name="Riley R."/>
            <person name="Ahrendt S."/>
            <person name="Ng V."/>
            <person name="Barry K."/>
            <person name="Daum C."/>
            <person name="Grigoriev I.V."/>
            <person name="Hilden K.S."/>
            <person name="Makela M.R."/>
            <person name="de Vries R.P."/>
        </authorList>
    </citation>
    <scope>NUCLEOTIDE SEQUENCE [LARGE SCALE GENOMIC DNA]</scope>
    <source>
        <strain evidence="6 7">CBS 464.89</strain>
    </source>
</reference>
<dbReference type="EMBL" id="ML145173">
    <property type="protein sequence ID" value="TBU55187.1"/>
    <property type="molecule type" value="Genomic_DNA"/>
</dbReference>
<evidence type="ECO:0000256" key="3">
    <source>
        <dbReference type="ARBA" id="ARBA00022692"/>
    </source>
</evidence>
<proteinExistence type="inferred from homology"/>
<evidence type="ECO:0000256" key="5">
    <source>
        <dbReference type="ARBA" id="ARBA00023136"/>
    </source>
</evidence>